<dbReference type="SUPFAM" id="SSF51261">
    <property type="entry name" value="Duplicated hybrid motif"/>
    <property type="match status" value="1"/>
</dbReference>
<feature type="domain" description="PTS EIIA type-1" evidence="7">
    <location>
        <begin position="32"/>
        <end position="136"/>
    </location>
</feature>
<keyword evidence="6" id="KW-0418">Kinase</keyword>
<evidence type="ECO:0000313" key="9">
    <source>
        <dbReference type="Proteomes" id="UP000187550"/>
    </source>
</evidence>
<keyword evidence="3" id="KW-0762">Sugar transport</keyword>
<evidence type="ECO:0000256" key="5">
    <source>
        <dbReference type="ARBA" id="ARBA00022683"/>
    </source>
</evidence>
<evidence type="ECO:0000256" key="3">
    <source>
        <dbReference type="ARBA" id="ARBA00022597"/>
    </source>
</evidence>
<reference evidence="9" key="1">
    <citation type="submission" date="2017-01" db="EMBL/GenBank/DDBJ databases">
        <authorList>
            <person name="Varghese N."/>
            <person name="Submissions S."/>
        </authorList>
    </citation>
    <scope>NUCLEOTIDE SEQUENCE [LARGE SCALE GENOMIC DNA]</scope>
    <source>
        <strain evidence="9">MNA4</strain>
    </source>
</reference>
<dbReference type="Gene3D" id="2.70.70.10">
    <property type="entry name" value="Glucose Permease (Domain IIA)"/>
    <property type="match status" value="1"/>
</dbReference>
<dbReference type="Pfam" id="PF00358">
    <property type="entry name" value="PTS_EIIA_1"/>
    <property type="match status" value="1"/>
</dbReference>
<proteinExistence type="predicted"/>
<accession>A0A1U7PRV4</accession>
<dbReference type="InterPro" id="IPR001127">
    <property type="entry name" value="PTS_EIIA_1_perm"/>
</dbReference>
<dbReference type="AlphaFoldDB" id="A0A1U7PRV4"/>
<dbReference type="EMBL" id="FTPL01000003">
    <property type="protein sequence ID" value="SIT87919.1"/>
    <property type="molecule type" value="Genomic_DNA"/>
</dbReference>
<evidence type="ECO:0000259" key="7">
    <source>
        <dbReference type="PROSITE" id="PS51093"/>
    </source>
</evidence>
<dbReference type="PROSITE" id="PS00371">
    <property type="entry name" value="PTS_EIIA_TYPE_1_HIS"/>
    <property type="match status" value="1"/>
</dbReference>
<dbReference type="InterPro" id="IPR050890">
    <property type="entry name" value="PTS_EIIA_component"/>
</dbReference>
<evidence type="ECO:0000256" key="4">
    <source>
        <dbReference type="ARBA" id="ARBA00022679"/>
    </source>
</evidence>
<dbReference type="RefSeq" id="WP_076759261.1">
    <property type="nucleotide sequence ID" value="NZ_FTPL01000003.1"/>
</dbReference>
<dbReference type="FunFam" id="2.70.70.10:FF:000001">
    <property type="entry name" value="PTS system glucose-specific IIA component"/>
    <property type="match status" value="1"/>
</dbReference>
<keyword evidence="9" id="KW-1185">Reference proteome</keyword>
<dbReference type="PANTHER" id="PTHR45008">
    <property type="entry name" value="PTS SYSTEM GLUCOSE-SPECIFIC EIIA COMPONENT"/>
    <property type="match status" value="1"/>
</dbReference>
<keyword evidence="2" id="KW-0813">Transport</keyword>
<dbReference type="GO" id="GO:0016301">
    <property type="term" value="F:kinase activity"/>
    <property type="evidence" value="ECO:0007669"/>
    <property type="project" value="UniProtKB-KW"/>
</dbReference>
<dbReference type="GO" id="GO:0009401">
    <property type="term" value="P:phosphoenolpyruvate-dependent sugar phosphotransferase system"/>
    <property type="evidence" value="ECO:0007669"/>
    <property type="project" value="UniProtKB-KW"/>
</dbReference>
<dbReference type="GO" id="GO:0005737">
    <property type="term" value="C:cytoplasm"/>
    <property type="evidence" value="ECO:0007669"/>
    <property type="project" value="UniProtKB-SubCell"/>
</dbReference>
<evidence type="ECO:0000256" key="6">
    <source>
        <dbReference type="ARBA" id="ARBA00022777"/>
    </source>
</evidence>
<dbReference type="NCBIfam" id="TIGR00830">
    <property type="entry name" value="PTBA"/>
    <property type="match status" value="1"/>
</dbReference>
<sequence>MAFNLFKKKNNGPLQVVAPVTGEVVLLEDVPDPVFSQKMMGDGVAVMPSGGAVVSPVDGTVEMVADTGHAVGVKSGDGTEFLIHIGLETVSLKGQGFSVKVSQGDKVSAGQPLIEADWAYLKEHAASIVTPIVVTNGEGRTISREADGPCAAGETVILSVSAD</sequence>
<gene>
    <name evidence="8" type="ORF">SAMN05428946_2192</name>
</gene>
<dbReference type="InterPro" id="IPR011055">
    <property type="entry name" value="Dup_hybrid_motif"/>
</dbReference>
<dbReference type="PANTHER" id="PTHR45008:SF1">
    <property type="entry name" value="PTS SYSTEM GLUCOSE-SPECIFIC EIIA COMPONENT"/>
    <property type="match status" value="1"/>
</dbReference>
<keyword evidence="5" id="KW-0598">Phosphotransferase system</keyword>
<dbReference type="OrthoDB" id="92465at2"/>
<name>A0A1U7PRV4_9BACI</name>
<dbReference type="PROSITE" id="PS51093">
    <property type="entry name" value="PTS_EIIA_TYPE_1"/>
    <property type="match status" value="1"/>
</dbReference>
<evidence type="ECO:0000256" key="2">
    <source>
        <dbReference type="ARBA" id="ARBA00022448"/>
    </source>
</evidence>
<organism evidence="8 9">
    <name type="scientific">Edaphobacillus lindanitolerans</name>
    <dbReference type="NCBI Taxonomy" id="550447"/>
    <lineage>
        <taxon>Bacteria</taxon>
        <taxon>Bacillati</taxon>
        <taxon>Bacillota</taxon>
        <taxon>Bacilli</taxon>
        <taxon>Bacillales</taxon>
        <taxon>Bacillaceae</taxon>
        <taxon>Edaphobacillus</taxon>
    </lineage>
</organism>
<comment type="subcellular location">
    <subcellularLocation>
        <location evidence="1">Cytoplasm</location>
    </subcellularLocation>
</comment>
<keyword evidence="4" id="KW-0808">Transferase</keyword>
<protein>
    <submittedName>
        <fullName evidence="8">PTS system IIA component, Glc family</fullName>
    </submittedName>
</protein>
<dbReference type="STRING" id="550447.SAMN05428946_2192"/>
<dbReference type="Proteomes" id="UP000187550">
    <property type="component" value="Unassembled WGS sequence"/>
</dbReference>
<evidence type="ECO:0000313" key="8">
    <source>
        <dbReference type="EMBL" id="SIT87919.1"/>
    </source>
</evidence>
<evidence type="ECO:0000256" key="1">
    <source>
        <dbReference type="ARBA" id="ARBA00004496"/>
    </source>
</evidence>